<dbReference type="Pfam" id="PF24434">
    <property type="entry name" value="DUF7557"/>
    <property type="match status" value="1"/>
</dbReference>
<protein>
    <submittedName>
        <fullName evidence="1">Uncharacterized protein</fullName>
    </submittedName>
</protein>
<proteinExistence type="predicted"/>
<name>A0A081S7G1_9ARCH</name>
<dbReference type="AlphaFoldDB" id="A0A081S7G1"/>
<comment type="caution">
    <text evidence="1">The sequence shown here is derived from an EMBL/GenBank/DDBJ whole genome shotgun (WGS) entry which is preliminary data.</text>
</comment>
<organism evidence="1 2">
    <name type="scientific">Marine Group I thaumarchaeote SCGC AAA799-E16</name>
    <dbReference type="NCBI Taxonomy" id="1502292"/>
    <lineage>
        <taxon>Archaea</taxon>
        <taxon>Nitrososphaerota</taxon>
        <taxon>Marine Group I</taxon>
    </lineage>
</organism>
<accession>A0A081S7G1</accession>
<sequence length="48" mass="5797">MVKAKIFIDMETLERLKRLGESGESLDAIINRIINYIEFHPEYWDREI</sequence>
<keyword evidence="2" id="KW-1185">Reference proteome</keyword>
<evidence type="ECO:0000313" key="1">
    <source>
        <dbReference type="EMBL" id="KER06864.1"/>
    </source>
</evidence>
<dbReference type="InterPro" id="IPR055979">
    <property type="entry name" value="DUF7557"/>
</dbReference>
<dbReference type="Proteomes" id="UP000028027">
    <property type="component" value="Unassembled WGS sequence"/>
</dbReference>
<dbReference type="EMBL" id="JNVL01000004">
    <property type="protein sequence ID" value="KER06864.1"/>
    <property type="molecule type" value="Genomic_DNA"/>
</dbReference>
<gene>
    <name evidence="1" type="ORF">AAA799E16_00380</name>
</gene>
<reference evidence="1 2" key="1">
    <citation type="submission" date="2014-06" db="EMBL/GenBank/DDBJ databases">
        <authorList>
            <person name="Ngugi D.K."/>
            <person name="Blom J."/>
            <person name="Alam I."/>
            <person name="Rashid M."/>
            <person name="Ba Alawi W."/>
            <person name="Zhang G."/>
            <person name="Hikmawan T."/>
            <person name="Guan Y."/>
            <person name="Antunes A."/>
            <person name="Siam R."/>
            <person name="Eldorry H."/>
            <person name="Bajic V."/>
            <person name="Stingl U."/>
        </authorList>
    </citation>
    <scope>NUCLEOTIDE SEQUENCE [LARGE SCALE GENOMIC DNA]</scope>
    <source>
        <strain evidence="1">SCGC AAA799-E16</strain>
    </source>
</reference>
<evidence type="ECO:0000313" key="2">
    <source>
        <dbReference type="Proteomes" id="UP000028027"/>
    </source>
</evidence>